<feature type="transmembrane region" description="Helical" evidence="2">
    <location>
        <begin position="59"/>
        <end position="78"/>
    </location>
</feature>
<keyword evidence="2" id="KW-0472">Membrane</keyword>
<dbReference type="EMBL" id="ML992501">
    <property type="protein sequence ID" value="KAF2227533.1"/>
    <property type="molecule type" value="Genomic_DNA"/>
</dbReference>
<keyword evidence="2" id="KW-0812">Transmembrane</keyword>
<evidence type="ECO:0000256" key="2">
    <source>
        <dbReference type="SAM" id="Phobius"/>
    </source>
</evidence>
<keyword evidence="4" id="KW-1185">Reference proteome</keyword>
<gene>
    <name evidence="3" type="ORF">BDZ85DRAFT_300247</name>
</gene>
<keyword evidence="2" id="KW-1133">Transmembrane helix</keyword>
<sequence>PPGSPSSGHQAHRRRHRRPRHLCPTHESNFDSEAWSRTHSHQTVVSQHAAYFDQDNEELLLPLSIFALFMINVNLSYLPVGARVAARLCL</sequence>
<feature type="region of interest" description="Disordered" evidence="1">
    <location>
        <begin position="1"/>
        <end position="24"/>
    </location>
</feature>
<evidence type="ECO:0000313" key="4">
    <source>
        <dbReference type="Proteomes" id="UP000799538"/>
    </source>
</evidence>
<evidence type="ECO:0000256" key="1">
    <source>
        <dbReference type="SAM" id="MobiDB-lite"/>
    </source>
</evidence>
<reference evidence="4" key="1">
    <citation type="journal article" date="2020" name="Stud. Mycol.">
        <title>101 Dothideomycetes genomes: A test case for predicting lifestyles and emergence of pathogens.</title>
        <authorList>
            <person name="Haridas S."/>
            <person name="Albert R."/>
            <person name="Binder M."/>
            <person name="Bloem J."/>
            <person name="LaButti K."/>
            <person name="Salamov A."/>
            <person name="Andreopoulos B."/>
            <person name="Baker S."/>
            <person name="Barry K."/>
            <person name="Bills G."/>
            <person name="Bluhm B."/>
            <person name="Cannon C."/>
            <person name="Castanera R."/>
            <person name="Culley D."/>
            <person name="Daum C."/>
            <person name="Ezra D."/>
            <person name="Gonzalez J."/>
            <person name="Henrissat B."/>
            <person name="Kuo A."/>
            <person name="Liang C."/>
            <person name="Lipzen A."/>
            <person name="Lutzoni F."/>
            <person name="Magnuson J."/>
            <person name="Mondo S."/>
            <person name="Nolan M."/>
            <person name="Ohm R."/>
            <person name="Pangilinan J."/>
            <person name="Park H.-J."/>
            <person name="Ramirez L."/>
            <person name="Alfaro M."/>
            <person name="Sun H."/>
            <person name="Tritt A."/>
            <person name="Yoshinaga Y."/>
            <person name="Zwiers L.-H."/>
            <person name="Turgeon B."/>
            <person name="Goodwin S."/>
            <person name="Spatafora J."/>
            <person name="Crous P."/>
            <person name="Grigoriev I."/>
        </authorList>
    </citation>
    <scope>NUCLEOTIDE SEQUENCE [LARGE SCALE GENOMIC DNA]</scope>
    <source>
        <strain evidence="4">CECT 20119</strain>
    </source>
</reference>
<dbReference type="AlphaFoldDB" id="A0A6A6GQ79"/>
<accession>A0A6A6GQ79</accession>
<feature type="compositionally biased region" description="Basic residues" evidence="1">
    <location>
        <begin position="10"/>
        <end position="23"/>
    </location>
</feature>
<dbReference type="OrthoDB" id="640742at2759"/>
<organism evidence="3 4">
    <name type="scientific">Elsinoe ampelina</name>
    <dbReference type="NCBI Taxonomy" id="302913"/>
    <lineage>
        <taxon>Eukaryota</taxon>
        <taxon>Fungi</taxon>
        <taxon>Dikarya</taxon>
        <taxon>Ascomycota</taxon>
        <taxon>Pezizomycotina</taxon>
        <taxon>Dothideomycetes</taxon>
        <taxon>Dothideomycetidae</taxon>
        <taxon>Myriangiales</taxon>
        <taxon>Elsinoaceae</taxon>
        <taxon>Elsinoe</taxon>
    </lineage>
</organism>
<dbReference type="Proteomes" id="UP000799538">
    <property type="component" value="Unassembled WGS sequence"/>
</dbReference>
<evidence type="ECO:0000313" key="3">
    <source>
        <dbReference type="EMBL" id="KAF2227533.1"/>
    </source>
</evidence>
<protein>
    <submittedName>
        <fullName evidence="3">Uncharacterized protein</fullName>
    </submittedName>
</protein>
<proteinExistence type="predicted"/>
<feature type="non-terminal residue" evidence="3">
    <location>
        <position position="1"/>
    </location>
</feature>
<name>A0A6A6GQ79_9PEZI</name>